<dbReference type="EMBL" id="QOQW01000001">
    <property type="protein sequence ID" value="RCK81728.1"/>
    <property type="molecule type" value="Genomic_DNA"/>
</dbReference>
<keyword evidence="7" id="KW-0472">Membrane</keyword>
<protein>
    <submittedName>
        <fullName evidence="9">Polyferredoxin</fullName>
    </submittedName>
</protein>
<dbReference type="Proteomes" id="UP000252355">
    <property type="component" value="Unassembled WGS sequence"/>
</dbReference>
<evidence type="ECO:0000259" key="8">
    <source>
        <dbReference type="SMART" id="SM00900"/>
    </source>
</evidence>
<keyword evidence="7" id="KW-0812">Transmembrane</keyword>
<keyword evidence="1" id="KW-0813">Transport</keyword>
<dbReference type="InterPro" id="IPR007329">
    <property type="entry name" value="FMN-bd"/>
</dbReference>
<feature type="domain" description="FMN-binding" evidence="8">
    <location>
        <begin position="53"/>
        <end position="136"/>
    </location>
</feature>
<keyword evidence="2" id="KW-0597">Phosphoprotein</keyword>
<evidence type="ECO:0000313" key="9">
    <source>
        <dbReference type="EMBL" id="RCK81728.1"/>
    </source>
</evidence>
<reference evidence="9 10" key="1">
    <citation type="submission" date="2018-05" db="EMBL/GenBank/DDBJ databases">
        <title>A metagenomic window into the 2 km-deep terrestrial subsurface aquifer revealed taxonomically and functionally diverse microbial community comprising novel uncultured bacterial lineages.</title>
        <authorList>
            <person name="Kadnikov V.V."/>
            <person name="Mardanov A.V."/>
            <person name="Beletsky A.V."/>
            <person name="Banks D."/>
            <person name="Pimenov N.V."/>
            <person name="Frank Y.A."/>
            <person name="Karnachuk O.V."/>
            <person name="Ravin N.V."/>
        </authorList>
    </citation>
    <scope>NUCLEOTIDE SEQUENCE [LARGE SCALE GENOMIC DNA]</scope>
    <source>
        <strain evidence="9">BY5</strain>
    </source>
</reference>
<feature type="transmembrane region" description="Helical" evidence="7">
    <location>
        <begin position="388"/>
        <end position="408"/>
    </location>
</feature>
<feature type="transmembrane region" description="Helical" evidence="7">
    <location>
        <begin position="167"/>
        <end position="186"/>
    </location>
</feature>
<dbReference type="SMART" id="SM00900">
    <property type="entry name" value="FMN_bind"/>
    <property type="match status" value="1"/>
</dbReference>
<dbReference type="GO" id="GO:0022900">
    <property type="term" value="P:electron transport chain"/>
    <property type="evidence" value="ECO:0007669"/>
    <property type="project" value="InterPro"/>
</dbReference>
<sequence>MAEPAARALLPPGLELRAATASEAPGVFVGVASSGAIAWWAATTRLLPRQTPGYAGPIDLLVGLSLEGRITGVRVLGHRETPTFVSGLEEPWFLDQFVGKTAADPLEPGVDFDGITHATVTIEAVAADLREILRSTSASLLPRVARTAPRAATAAPARTAWTLGETLAAIPLSGWCLAIALGAIAAGHRLPRPVSDLLVILLLGVLTQQFLSLSHLPIVFAWRRQGALPPPMLLTYLVIAAMIALATARGYCRFLCPMGRLQDLIATGARLTDHQPFTPPAASAGAALVGAAPVGLAGAPSAENGSSAPQGVPAHTFRPAPAPSSTTAPPAPGPQPAPDLETSSPCRVRPLGRWLAWGALAALAAGLAPPLENLEIFTPLFLRRGGVAGLLLVVAALAGAALAPRFYCRGLCPLNPLFEDLETARRLLTRREEPHEPPSVPR</sequence>
<dbReference type="Pfam" id="PF04205">
    <property type="entry name" value="FMN_bind"/>
    <property type="match status" value="1"/>
</dbReference>
<keyword evidence="3" id="KW-0285">Flavoprotein</keyword>
<gene>
    <name evidence="9" type="ORF">OZSIB_0862</name>
</gene>
<dbReference type="PANTHER" id="PTHR36118">
    <property type="entry name" value="ION-TRANSLOCATING OXIDOREDUCTASE COMPLEX SUBUNIT G"/>
    <property type="match status" value="1"/>
</dbReference>
<dbReference type="Pfam" id="PF12801">
    <property type="entry name" value="Fer4_5"/>
    <property type="match status" value="2"/>
</dbReference>
<dbReference type="GO" id="GO:0010181">
    <property type="term" value="F:FMN binding"/>
    <property type="evidence" value="ECO:0007669"/>
    <property type="project" value="InterPro"/>
</dbReference>
<keyword evidence="4" id="KW-0288">FMN</keyword>
<feature type="transmembrane region" description="Helical" evidence="7">
    <location>
        <begin position="351"/>
        <end position="368"/>
    </location>
</feature>
<dbReference type="InterPro" id="IPR010209">
    <property type="entry name" value="Ion_transpt_RnfG/RsxG"/>
</dbReference>
<feature type="transmembrane region" description="Helical" evidence="7">
    <location>
        <begin position="233"/>
        <end position="252"/>
    </location>
</feature>
<dbReference type="InterPro" id="IPR017896">
    <property type="entry name" value="4Fe4S_Fe-S-bd"/>
</dbReference>
<evidence type="ECO:0000256" key="6">
    <source>
        <dbReference type="SAM" id="MobiDB-lite"/>
    </source>
</evidence>
<evidence type="ECO:0000313" key="10">
    <source>
        <dbReference type="Proteomes" id="UP000252355"/>
    </source>
</evidence>
<evidence type="ECO:0000256" key="4">
    <source>
        <dbReference type="ARBA" id="ARBA00022643"/>
    </source>
</evidence>
<dbReference type="AlphaFoldDB" id="A0A367ZUB9"/>
<dbReference type="GO" id="GO:0009055">
    <property type="term" value="F:electron transfer activity"/>
    <property type="evidence" value="ECO:0007669"/>
    <property type="project" value="InterPro"/>
</dbReference>
<evidence type="ECO:0000256" key="2">
    <source>
        <dbReference type="ARBA" id="ARBA00022553"/>
    </source>
</evidence>
<accession>A0A367ZUB9</accession>
<keyword evidence="7" id="KW-1133">Transmembrane helix</keyword>
<dbReference type="PANTHER" id="PTHR36118:SF1">
    <property type="entry name" value="ION-TRANSLOCATING OXIDOREDUCTASE COMPLEX SUBUNIT G"/>
    <property type="match status" value="1"/>
</dbReference>
<evidence type="ECO:0000256" key="1">
    <source>
        <dbReference type="ARBA" id="ARBA00022448"/>
    </source>
</evidence>
<dbReference type="GO" id="GO:0005886">
    <property type="term" value="C:plasma membrane"/>
    <property type="evidence" value="ECO:0007669"/>
    <property type="project" value="InterPro"/>
</dbReference>
<keyword evidence="5" id="KW-0249">Electron transport</keyword>
<evidence type="ECO:0000256" key="5">
    <source>
        <dbReference type="ARBA" id="ARBA00022982"/>
    </source>
</evidence>
<evidence type="ECO:0000256" key="3">
    <source>
        <dbReference type="ARBA" id="ARBA00022630"/>
    </source>
</evidence>
<feature type="region of interest" description="Disordered" evidence="6">
    <location>
        <begin position="300"/>
        <end position="344"/>
    </location>
</feature>
<proteinExistence type="predicted"/>
<name>A0A367ZUB9_9BACT</name>
<feature type="transmembrane region" description="Helical" evidence="7">
    <location>
        <begin position="198"/>
        <end position="221"/>
    </location>
</feature>
<organism evidence="9 10">
    <name type="scientific">Candidatus Ozemobacter sibiricus</name>
    <dbReference type="NCBI Taxonomy" id="2268124"/>
    <lineage>
        <taxon>Bacteria</taxon>
        <taxon>Candidatus Ozemobacteria</taxon>
        <taxon>Candidatus Ozemobacterales</taxon>
        <taxon>Candidatus Ozemobacteraceae</taxon>
        <taxon>Candidatus Ozemobacter</taxon>
    </lineage>
</organism>
<evidence type="ECO:0000256" key="7">
    <source>
        <dbReference type="SAM" id="Phobius"/>
    </source>
</evidence>
<comment type="caution">
    <text evidence="9">The sequence shown here is derived from an EMBL/GenBank/DDBJ whole genome shotgun (WGS) entry which is preliminary data.</text>
</comment>